<sequence>MAGSLVLGFATFLTVTCVVLVAVSFSTEHWIDIVVNREEIKGKVDPNMYKTDLRYFTRYRGLFRTCFPGNETAFLDDKNYDDDRVDGSCLIERGYELTRRTKTSNYGSGYTTRIHLMRCHFAFFAITLLLSVISAILGGVGCFKASKTIVRATALFMFLSAFFIAGGMAFFHGYEYLEKNKIDKDEFSAIYASKHAVLKANSTTAYGYSYVLGWLAMAVAAIAALLYLGAAYVIAASERYSKRHRTAERSGSFKGSERFQGSMVGVNDYPTSQMGAMQPGYPDPYMMTAAYQYPEVGNYGYPVVMGYDNTSKNTESPAGSASVACRM</sequence>
<evidence type="ECO:0000256" key="3">
    <source>
        <dbReference type="ARBA" id="ARBA00022989"/>
    </source>
</evidence>
<feature type="signal peptide" evidence="6">
    <location>
        <begin position="1"/>
        <end position="17"/>
    </location>
</feature>
<dbReference type="InterPro" id="IPR004031">
    <property type="entry name" value="PMP22/EMP/MP20/Claudin"/>
</dbReference>
<dbReference type="Gene3D" id="1.20.140.150">
    <property type="match status" value="1"/>
</dbReference>
<dbReference type="AlphaFoldDB" id="A0AAD9PCA7"/>
<dbReference type="EMBL" id="JAODUO010000040">
    <property type="protein sequence ID" value="KAK2192058.1"/>
    <property type="molecule type" value="Genomic_DNA"/>
</dbReference>
<feature type="transmembrane region" description="Helical" evidence="5">
    <location>
        <begin position="155"/>
        <end position="174"/>
    </location>
</feature>
<keyword evidence="2 5" id="KW-0812">Transmembrane</keyword>
<protein>
    <submittedName>
        <fullName evidence="7">Uncharacterized protein</fullName>
    </submittedName>
</protein>
<keyword evidence="8" id="KW-1185">Reference proteome</keyword>
<feature type="chain" id="PRO_5041975588" evidence="6">
    <location>
        <begin position="18"/>
        <end position="327"/>
    </location>
</feature>
<dbReference type="Pfam" id="PF13903">
    <property type="entry name" value="Claudin_2"/>
    <property type="match status" value="1"/>
</dbReference>
<keyword evidence="4 5" id="KW-0472">Membrane</keyword>
<feature type="transmembrane region" description="Helical" evidence="5">
    <location>
        <begin position="121"/>
        <end position="143"/>
    </location>
</feature>
<evidence type="ECO:0000256" key="5">
    <source>
        <dbReference type="SAM" id="Phobius"/>
    </source>
</evidence>
<feature type="transmembrane region" description="Helical" evidence="5">
    <location>
        <begin position="211"/>
        <end position="235"/>
    </location>
</feature>
<name>A0AAD9PCA7_RIDPI</name>
<comment type="subcellular location">
    <subcellularLocation>
        <location evidence="1">Membrane</location>
        <topology evidence="1">Multi-pass membrane protein</topology>
    </subcellularLocation>
</comment>
<evidence type="ECO:0000313" key="7">
    <source>
        <dbReference type="EMBL" id="KAK2192058.1"/>
    </source>
</evidence>
<keyword evidence="6" id="KW-0732">Signal</keyword>
<evidence type="ECO:0000256" key="2">
    <source>
        <dbReference type="ARBA" id="ARBA00022692"/>
    </source>
</evidence>
<dbReference type="PANTHER" id="PTHR21215:SF0">
    <property type="entry name" value="LD36024P"/>
    <property type="match status" value="1"/>
</dbReference>
<reference evidence="7" key="1">
    <citation type="journal article" date="2023" name="Mol. Biol. Evol.">
        <title>Third-Generation Sequencing Reveals the Adaptive Role of the Epigenome in Three Deep-Sea Polychaetes.</title>
        <authorList>
            <person name="Perez M."/>
            <person name="Aroh O."/>
            <person name="Sun Y."/>
            <person name="Lan Y."/>
            <person name="Juniper S.K."/>
            <person name="Young C.R."/>
            <person name="Angers B."/>
            <person name="Qian P.Y."/>
        </authorList>
    </citation>
    <scope>NUCLEOTIDE SEQUENCE</scope>
    <source>
        <strain evidence="7">R07B-5</strain>
    </source>
</reference>
<evidence type="ECO:0000256" key="1">
    <source>
        <dbReference type="ARBA" id="ARBA00004141"/>
    </source>
</evidence>
<evidence type="ECO:0000256" key="6">
    <source>
        <dbReference type="SAM" id="SignalP"/>
    </source>
</evidence>
<gene>
    <name evidence="7" type="ORF">NP493_40g09001</name>
</gene>
<organism evidence="7 8">
    <name type="scientific">Ridgeia piscesae</name>
    <name type="common">Tubeworm</name>
    <dbReference type="NCBI Taxonomy" id="27915"/>
    <lineage>
        <taxon>Eukaryota</taxon>
        <taxon>Metazoa</taxon>
        <taxon>Spiralia</taxon>
        <taxon>Lophotrochozoa</taxon>
        <taxon>Annelida</taxon>
        <taxon>Polychaeta</taxon>
        <taxon>Sedentaria</taxon>
        <taxon>Canalipalpata</taxon>
        <taxon>Sabellida</taxon>
        <taxon>Siboglinidae</taxon>
        <taxon>Ridgeia</taxon>
    </lineage>
</organism>
<dbReference type="GO" id="GO:0016020">
    <property type="term" value="C:membrane"/>
    <property type="evidence" value="ECO:0007669"/>
    <property type="project" value="UniProtKB-SubCell"/>
</dbReference>
<proteinExistence type="predicted"/>
<comment type="caution">
    <text evidence="7">The sequence shown here is derived from an EMBL/GenBank/DDBJ whole genome shotgun (WGS) entry which is preliminary data.</text>
</comment>
<evidence type="ECO:0000256" key="4">
    <source>
        <dbReference type="ARBA" id="ARBA00023136"/>
    </source>
</evidence>
<keyword evidence="3 5" id="KW-1133">Transmembrane helix</keyword>
<dbReference type="PANTHER" id="PTHR21215">
    <property type="entry name" value="LD36024P"/>
    <property type="match status" value="1"/>
</dbReference>
<dbReference type="Proteomes" id="UP001209878">
    <property type="component" value="Unassembled WGS sequence"/>
</dbReference>
<accession>A0AAD9PCA7</accession>
<evidence type="ECO:0000313" key="8">
    <source>
        <dbReference type="Proteomes" id="UP001209878"/>
    </source>
</evidence>